<protein>
    <recommendedName>
        <fullName evidence="2">Aftiphilin clathrin-binding box domain-containing protein</fullName>
    </recommendedName>
</protein>
<dbReference type="GO" id="GO:0030276">
    <property type="term" value="F:clathrin binding"/>
    <property type="evidence" value="ECO:0007669"/>
    <property type="project" value="InterPro"/>
</dbReference>
<dbReference type="Proteomes" id="UP000759131">
    <property type="component" value="Unassembled WGS sequence"/>
</dbReference>
<dbReference type="InterPro" id="IPR029205">
    <property type="entry name" value="Clathrin-bd"/>
</dbReference>
<keyword evidence="4" id="KW-1185">Reference proteome</keyword>
<evidence type="ECO:0000256" key="1">
    <source>
        <dbReference type="SAM" id="MobiDB-lite"/>
    </source>
</evidence>
<accession>A0A7R9KCC1</accession>
<dbReference type="Pfam" id="PF15045">
    <property type="entry name" value="Clathrin_bdg"/>
    <property type="match status" value="1"/>
</dbReference>
<proteinExistence type="predicted"/>
<name>A0A7R9KCC1_9ACAR</name>
<evidence type="ECO:0000313" key="4">
    <source>
        <dbReference type="Proteomes" id="UP000759131"/>
    </source>
</evidence>
<dbReference type="PANTHER" id="PTHR16156:SF10">
    <property type="entry name" value="AFTIPHILIN-RELATED"/>
    <property type="match status" value="1"/>
</dbReference>
<dbReference type="GO" id="GO:0030121">
    <property type="term" value="C:AP-1 adaptor complex"/>
    <property type="evidence" value="ECO:0007669"/>
    <property type="project" value="TreeGrafter"/>
</dbReference>
<evidence type="ECO:0000313" key="3">
    <source>
        <dbReference type="EMBL" id="CAD7620059.1"/>
    </source>
</evidence>
<feature type="compositionally biased region" description="Polar residues" evidence="1">
    <location>
        <begin position="88"/>
        <end position="103"/>
    </location>
</feature>
<dbReference type="EMBL" id="OC854689">
    <property type="protein sequence ID" value="CAD7620059.1"/>
    <property type="molecule type" value="Genomic_DNA"/>
</dbReference>
<feature type="region of interest" description="Disordered" evidence="1">
    <location>
        <begin position="66"/>
        <end position="109"/>
    </location>
</feature>
<evidence type="ECO:0000259" key="2">
    <source>
        <dbReference type="Pfam" id="PF15045"/>
    </source>
</evidence>
<dbReference type="OrthoDB" id="5917212at2759"/>
<dbReference type="PANTHER" id="PTHR16156">
    <property type="entry name" value="AFTIPHILIN A-RELATED"/>
    <property type="match status" value="1"/>
</dbReference>
<dbReference type="EMBL" id="CAJPIZ010000114">
    <property type="protein sequence ID" value="CAG2100489.1"/>
    <property type="molecule type" value="Genomic_DNA"/>
</dbReference>
<sequence>MSNFPIIRTTPPPMDIIDSEEEEPDFGAFNGVTTEEEEEDIDFIVPVIKQNNGKHLVNNNNNAINANNKKPSVDDNECNHMTADEDNSITIESNTCDDNSIKSTEQDINDLNSEEYNHNTSEHDMKELELESLPDIDSNEHNLDKHLEESEDNKEVTEEDKEVVEELNVTEIGVTDDDLEFADFASFQFTECESNCNQINDSIAEGEDDNNSFSFYKSKSFSEMSFTDCVTNVDNNFNAIKSPQTGENESDIKDTESDDDFADFASAQPVLNTNLESVPDLKTNTSDSTPIVESDGEFADFSSFQTNNTINGFTEHVNLDVIPQSVPNSDELTQLFAQIFPKEETISSDENTQNISRDLFNTCDENSNNLWKSLQDLESAPSLKLRWPNSHSFQLLLTSLNIDPRNILRNSSVPVFASGLGLVLEPTKHLFNNNDITDENETISESSTTSSIPPVQFDWVSSGLTNPLDVNQKSTAAFDLDFFVTNDDVKNTKKQTNFSDIDDFLNDKNGNHYENVAKISDSNKTNLMQQILSSVSNTSSVTNLNTDSNQTLSAEAIQVLDELPNLSFMRAKVLMFPISSIKSQANS</sequence>
<dbReference type="InterPro" id="IPR046359">
    <property type="entry name" value="Aftin-like"/>
</dbReference>
<feature type="region of interest" description="Disordered" evidence="1">
    <location>
        <begin position="1"/>
        <end position="22"/>
    </location>
</feature>
<organism evidence="3">
    <name type="scientific">Medioppia subpectinata</name>
    <dbReference type="NCBI Taxonomy" id="1979941"/>
    <lineage>
        <taxon>Eukaryota</taxon>
        <taxon>Metazoa</taxon>
        <taxon>Ecdysozoa</taxon>
        <taxon>Arthropoda</taxon>
        <taxon>Chelicerata</taxon>
        <taxon>Arachnida</taxon>
        <taxon>Acari</taxon>
        <taxon>Acariformes</taxon>
        <taxon>Sarcoptiformes</taxon>
        <taxon>Oribatida</taxon>
        <taxon>Brachypylina</taxon>
        <taxon>Oppioidea</taxon>
        <taxon>Oppiidae</taxon>
        <taxon>Medioppia</taxon>
    </lineage>
</organism>
<feature type="domain" description="Aftiphilin clathrin-binding box" evidence="2">
    <location>
        <begin position="367"/>
        <end position="409"/>
    </location>
</feature>
<gene>
    <name evidence="3" type="ORF">OSB1V03_LOCUS555</name>
</gene>
<dbReference type="AlphaFoldDB" id="A0A7R9KCC1"/>
<reference evidence="3" key="1">
    <citation type="submission" date="2020-11" db="EMBL/GenBank/DDBJ databases">
        <authorList>
            <person name="Tran Van P."/>
        </authorList>
    </citation>
    <scope>NUCLEOTIDE SEQUENCE</scope>
</reference>
<dbReference type="GO" id="GO:0032588">
    <property type="term" value="C:trans-Golgi network membrane"/>
    <property type="evidence" value="ECO:0007669"/>
    <property type="project" value="InterPro"/>
</dbReference>